<dbReference type="GO" id="GO:0051287">
    <property type="term" value="F:NAD binding"/>
    <property type="evidence" value="ECO:0007669"/>
    <property type="project" value="InterPro"/>
</dbReference>
<organism evidence="4 5">
    <name type="scientific">Acetomicrobium mobile (strain ATCC BAA-54 / DSM 13181 / JCM 12221 / NGA)</name>
    <name type="common">Anaerobaculum mobile</name>
    <dbReference type="NCBI Taxonomy" id="891968"/>
    <lineage>
        <taxon>Bacteria</taxon>
        <taxon>Thermotogati</taxon>
        <taxon>Synergistota</taxon>
        <taxon>Synergistia</taxon>
        <taxon>Synergistales</taxon>
        <taxon>Acetomicrobiaceae</taxon>
        <taxon>Acetomicrobium</taxon>
    </lineage>
</organism>
<sequence precursor="true">MKKEKIAVLGSGNGARAVCAQIGFRGYDVVMWEPLEETDDYKRLKQEKRVLLSGDIILEGKIKEVTMDITEAIKDAVTIFVVVPAFAHEPIFKKMIPHLKSGQHIVIMPGNYGCFKLRKMLNDKGLDLDISITETASLPYACRITSYNEVRVFKKKDKLHMATSPCSCFKQIFNILQDIFNPYVEMLECDKILNIDLGNSNFTLHPLPVLLNYGAIEQNPKTFRHYIDGITPEISKLMKKMDDERLAIGKAYGIDLLDTLEQLKIYYGWNDSTTYYEYVHSPESPYYDLIGHNIKSRYLTEDVPQVLVPAYLLAKKADLNVPVVEITIRLASYLHGVDYLKEGTTLAKLGFDKLSVEEISNFV</sequence>
<dbReference type="eggNOG" id="COG0240">
    <property type="taxonomic scope" value="Bacteria"/>
</dbReference>
<dbReference type="Gene3D" id="3.40.50.720">
    <property type="entry name" value="NAD(P)-binding Rossmann-like Domain"/>
    <property type="match status" value="1"/>
</dbReference>
<dbReference type="InterPro" id="IPR003421">
    <property type="entry name" value="Opine_DH"/>
</dbReference>
<evidence type="ECO:0000313" key="5">
    <source>
        <dbReference type="Proteomes" id="UP000006061"/>
    </source>
</evidence>
<evidence type="ECO:0000259" key="2">
    <source>
        <dbReference type="Pfam" id="PF01210"/>
    </source>
</evidence>
<dbReference type="Pfam" id="PF01210">
    <property type="entry name" value="NAD_Gly3P_dh_N"/>
    <property type="match status" value="1"/>
</dbReference>
<dbReference type="HOGENOM" id="CLU_056511_2_0_0"/>
<protein>
    <submittedName>
        <fullName evidence="4">Glycerol-3-phosphate dehydrogenase</fullName>
    </submittedName>
</protein>
<dbReference type="GO" id="GO:0046168">
    <property type="term" value="P:glycerol-3-phosphate catabolic process"/>
    <property type="evidence" value="ECO:0007669"/>
    <property type="project" value="InterPro"/>
</dbReference>
<keyword evidence="1" id="KW-0560">Oxidoreductase</keyword>
<dbReference type="Gene3D" id="1.10.1040.10">
    <property type="entry name" value="N-(1-d-carboxylethyl)-l-norvaline Dehydrogenase, domain 2"/>
    <property type="match status" value="1"/>
</dbReference>
<dbReference type="AlphaFoldDB" id="I4BY52"/>
<dbReference type="InterPro" id="IPR036291">
    <property type="entry name" value="NAD(P)-bd_dom_sf"/>
</dbReference>
<evidence type="ECO:0000313" key="4">
    <source>
        <dbReference type="EMBL" id="AFM22209.1"/>
    </source>
</evidence>
<dbReference type="InterPro" id="IPR008927">
    <property type="entry name" value="6-PGluconate_DH-like_C_sf"/>
</dbReference>
<dbReference type="PANTHER" id="PTHR38015:SF1">
    <property type="entry name" value="OPINE DEHYDROGENASE DOMAIN-CONTAINING PROTEIN"/>
    <property type="match status" value="1"/>
</dbReference>
<dbReference type="InterPro" id="IPR051729">
    <property type="entry name" value="Opine/Lysopine_DH"/>
</dbReference>
<dbReference type="InterPro" id="IPR013328">
    <property type="entry name" value="6PGD_dom2"/>
</dbReference>
<reference evidence="5" key="1">
    <citation type="journal article" date="2013" name="Stand. Genomic Sci.">
        <title>Complete genome sequence of the moderate thermophile Anaerobaculum mobile type strain (NGA(T)).</title>
        <authorList>
            <person name="Mavromatis K."/>
            <person name="Stackebrandt E."/>
            <person name="Held B."/>
            <person name="Lapidus A."/>
            <person name="Nolan M."/>
            <person name="Lucas S."/>
            <person name="Hammon N."/>
            <person name="Deshpande S."/>
            <person name="Cheng J.F."/>
            <person name="Tapia R."/>
            <person name="Goodwin L.A."/>
            <person name="Pitluck S."/>
            <person name="Liolios K."/>
            <person name="Pagani I."/>
            <person name="Ivanova N."/>
            <person name="Mikhailova N."/>
            <person name="Huntemann M."/>
            <person name="Pati A."/>
            <person name="Chen A."/>
            <person name="Palaniappan K."/>
            <person name="Land M."/>
            <person name="Rohde M."/>
            <person name="Spring S."/>
            <person name="Goker M."/>
            <person name="Woyke T."/>
            <person name="Detter J.C."/>
            <person name="Bristow J."/>
            <person name="Eisen J.A."/>
            <person name="Markowitz V."/>
            <person name="Hugenholtz P."/>
            <person name="Klenk H.P."/>
            <person name="Kyrpides N.C."/>
        </authorList>
    </citation>
    <scope>NUCLEOTIDE SEQUENCE</scope>
    <source>
        <strain evidence="5">ATCC BAA-54 / DSM 13181 / NGA</strain>
    </source>
</reference>
<dbReference type="Pfam" id="PF02317">
    <property type="entry name" value="Octopine_DH"/>
    <property type="match status" value="1"/>
</dbReference>
<evidence type="ECO:0000256" key="1">
    <source>
        <dbReference type="ARBA" id="ARBA00023002"/>
    </source>
</evidence>
<dbReference type="STRING" id="891968.Anamo_1614"/>
<accession>I4BY52</accession>
<feature type="domain" description="Glycerol-3-phosphate dehydrogenase NAD-dependent N-terminal" evidence="2">
    <location>
        <begin position="5"/>
        <end position="107"/>
    </location>
</feature>
<dbReference type="SUPFAM" id="SSF51735">
    <property type="entry name" value="NAD(P)-binding Rossmann-fold domains"/>
    <property type="match status" value="1"/>
</dbReference>
<feature type="domain" description="Opine dehydrogenase" evidence="3">
    <location>
        <begin position="189"/>
        <end position="334"/>
    </location>
</feature>
<dbReference type="InterPro" id="IPR011128">
    <property type="entry name" value="G3P_DH_NAD-dep_N"/>
</dbReference>
<dbReference type="EMBL" id="CP003198">
    <property type="protein sequence ID" value="AFM22209.1"/>
    <property type="molecule type" value="Genomic_DNA"/>
</dbReference>
<keyword evidence="5" id="KW-1185">Reference proteome</keyword>
<dbReference type="Proteomes" id="UP000006061">
    <property type="component" value="Chromosome"/>
</dbReference>
<evidence type="ECO:0000259" key="3">
    <source>
        <dbReference type="Pfam" id="PF02317"/>
    </source>
</evidence>
<dbReference type="SUPFAM" id="SSF48179">
    <property type="entry name" value="6-phosphogluconate dehydrogenase C-terminal domain-like"/>
    <property type="match status" value="1"/>
</dbReference>
<name>I4BY52_ACEMN</name>
<proteinExistence type="predicted"/>
<dbReference type="GO" id="GO:0016616">
    <property type="term" value="F:oxidoreductase activity, acting on the CH-OH group of donors, NAD or NADP as acceptor"/>
    <property type="evidence" value="ECO:0007669"/>
    <property type="project" value="InterPro"/>
</dbReference>
<dbReference type="PANTHER" id="PTHR38015">
    <property type="entry name" value="BLR6086 PROTEIN"/>
    <property type="match status" value="1"/>
</dbReference>
<gene>
    <name evidence="4" type="ordered locus">Anamo_1614</name>
</gene>
<dbReference type="KEGG" id="amo:Anamo_1614"/>